<reference evidence="3" key="1">
    <citation type="journal article" date="2019" name="Int. J. Syst. Evol. Microbiol.">
        <title>The Global Catalogue of Microorganisms (GCM) 10K type strain sequencing project: providing services to taxonomists for standard genome sequencing and annotation.</title>
        <authorList>
            <consortium name="The Broad Institute Genomics Platform"/>
            <consortium name="The Broad Institute Genome Sequencing Center for Infectious Disease"/>
            <person name="Wu L."/>
            <person name="Ma J."/>
        </authorList>
    </citation>
    <scope>NUCLEOTIDE SEQUENCE [LARGE SCALE GENOMIC DNA]</scope>
    <source>
        <strain evidence="3">KCTC 42730</strain>
    </source>
</reference>
<name>A0ABV7CFD8_9GAMM</name>
<sequence length="89" mass="10436">MNKNEQQTTELEKEFKKLGYIDAIPMTMFGLALHAKFSDGNPVFEFLRDDTTVNLMLLFSVPIILWVMYRSFQLVREHKKAVQAAQKRQ</sequence>
<keyword evidence="1" id="KW-0812">Transmembrane</keyword>
<proteinExistence type="predicted"/>
<dbReference type="RefSeq" id="WP_377120380.1">
    <property type="nucleotide sequence ID" value="NZ_JBHRSD010000002.1"/>
</dbReference>
<feature type="transmembrane region" description="Helical" evidence="1">
    <location>
        <begin position="52"/>
        <end position="69"/>
    </location>
</feature>
<feature type="transmembrane region" description="Helical" evidence="1">
    <location>
        <begin position="20"/>
        <end position="37"/>
    </location>
</feature>
<organism evidence="2 3">
    <name type="scientific">Pseudoalteromonas fenneropenaei</name>
    <dbReference type="NCBI Taxonomy" id="1737459"/>
    <lineage>
        <taxon>Bacteria</taxon>
        <taxon>Pseudomonadati</taxon>
        <taxon>Pseudomonadota</taxon>
        <taxon>Gammaproteobacteria</taxon>
        <taxon>Alteromonadales</taxon>
        <taxon>Pseudoalteromonadaceae</taxon>
        <taxon>Pseudoalteromonas</taxon>
    </lineage>
</organism>
<evidence type="ECO:0000313" key="2">
    <source>
        <dbReference type="EMBL" id="MFC3031291.1"/>
    </source>
</evidence>
<evidence type="ECO:0000256" key="1">
    <source>
        <dbReference type="SAM" id="Phobius"/>
    </source>
</evidence>
<dbReference type="Proteomes" id="UP001595453">
    <property type="component" value="Unassembled WGS sequence"/>
</dbReference>
<keyword evidence="3" id="KW-1185">Reference proteome</keyword>
<keyword evidence="1" id="KW-0472">Membrane</keyword>
<protein>
    <submittedName>
        <fullName evidence="2">Uncharacterized protein</fullName>
    </submittedName>
</protein>
<comment type="caution">
    <text evidence="2">The sequence shown here is derived from an EMBL/GenBank/DDBJ whole genome shotgun (WGS) entry which is preliminary data.</text>
</comment>
<accession>A0ABV7CFD8</accession>
<keyword evidence="1" id="KW-1133">Transmembrane helix</keyword>
<gene>
    <name evidence="2" type="ORF">ACFOEE_01960</name>
</gene>
<evidence type="ECO:0000313" key="3">
    <source>
        <dbReference type="Proteomes" id="UP001595453"/>
    </source>
</evidence>
<dbReference type="EMBL" id="JBHRSD010000002">
    <property type="protein sequence ID" value="MFC3031291.1"/>
    <property type="molecule type" value="Genomic_DNA"/>
</dbReference>